<evidence type="ECO:0000259" key="5">
    <source>
        <dbReference type="Pfam" id="PF00462"/>
    </source>
</evidence>
<proteinExistence type="predicted"/>
<dbReference type="Gene3D" id="3.40.30.10">
    <property type="entry name" value="Glutaredoxin"/>
    <property type="match status" value="1"/>
</dbReference>
<evidence type="ECO:0000313" key="7">
    <source>
        <dbReference type="Proteomes" id="UP000051952"/>
    </source>
</evidence>
<dbReference type="SUPFAM" id="SSF52833">
    <property type="entry name" value="Thioredoxin-like"/>
    <property type="match status" value="1"/>
</dbReference>
<dbReference type="OMA" id="CAFSKRM"/>
<dbReference type="PROSITE" id="PS51354">
    <property type="entry name" value="GLUTAREDOXIN_2"/>
    <property type="match status" value="1"/>
</dbReference>
<feature type="domain" description="Glutaredoxin" evidence="5">
    <location>
        <begin position="92"/>
        <end position="156"/>
    </location>
</feature>
<organism evidence="6 7">
    <name type="scientific">Bodo saltans</name>
    <name type="common">Flagellated protozoan</name>
    <dbReference type="NCBI Taxonomy" id="75058"/>
    <lineage>
        <taxon>Eukaryota</taxon>
        <taxon>Discoba</taxon>
        <taxon>Euglenozoa</taxon>
        <taxon>Kinetoplastea</taxon>
        <taxon>Metakinetoplastina</taxon>
        <taxon>Eubodonida</taxon>
        <taxon>Bodonidae</taxon>
        <taxon>Bodo</taxon>
    </lineage>
</organism>
<name>A0A0S4JPM6_BODSA</name>
<evidence type="ECO:0000256" key="3">
    <source>
        <dbReference type="ARBA" id="ARBA00023014"/>
    </source>
</evidence>
<feature type="region of interest" description="Disordered" evidence="4">
    <location>
        <begin position="41"/>
        <end position="61"/>
    </location>
</feature>
<dbReference type="PANTHER" id="PTHR10293:SF70">
    <property type="entry name" value="GLUTAREDOXIN-LIKE PROTEIN"/>
    <property type="match status" value="1"/>
</dbReference>
<dbReference type="InterPro" id="IPR002109">
    <property type="entry name" value="Glutaredoxin"/>
</dbReference>
<evidence type="ECO:0000256" key="4">
    <source>
        <dbReference type="SAM" id="MobiDB-lite"/>
    </source>
</evidence>
<protein>
    <submittedName>
        <fullName evidence="6">Glutaredoxin-like protein, putative</fullName>
    </submittedName>
</protein>
<evidence type="ECO:0000256" key="2">
    <source>
        <dbReference type="ARBA" id="ARBA00023004"/>
    </source>
</evidence>
<keyword evidence="3" id="KW-0411">Iron-sulfur</keyword>
<accession>A0A0S4JPM6</accession>
<dbReference type="CDD" id="cd03028">
    <property type="entry name" value="GRX_PICOT_like"/>
    <property type="match status" value="1"/>
</dbReference>
<reference evidence="7" key="1">
    <citation type="submission" date="2015-09" db="EMBL/GenBank/DDBJ databases">
        <authorList>
            <consortium name="Pathogen Informatics"/>
        </authorList>
    </citation>
    <scope>NUCLEOTIDE SEQUENCE [LARGE SCALE GENOMIC DNA]</scope>
    <source>
        <strain evidence="7">Lake Konstanz</strain>
    </source>
</reference>
<keyword evidence="2" id="KW-0408">Iron</keyword>
<gene>
    <name evidence="6" type="ORF">BSAL_31335</name>
</gene>
<dbReference type="EMBL" id="CYKH01001905">
    <property type="protein sequence ID" value="CUG91327.1"/>
    <property type="molecule type" value="Genomic_DNA"/>
</dbReference>
<dbReference type="GO" id="GO:0005759">
    <property type="term" value="C:mitochondrial matrix"/>
    <property type="evidence" value="ECO:0007669"/>
    <property type="project" value="TreeGrafter"/>
</dbReference>
<sequence>MRRVLSRHCALLSSAAATCRPSTFASQLRCSSNSSGFIPPTAPPLGGDVNKDADTHPDFQPRIVSSSSVDSSYDEIEAIKKDIRDTIKDEEVVLFMKGLPEAPVCGFSKKLVDVLEALGLEYTSFDVLAHPVVRTYVKELSDWPTIPQLWVKNEFVGGVDICLKMAESGELQGVLDKHHIKHRNKI</sequence>
<evidence type="ECO:0000313" key="6">
    <source>
        <dbReference type="EMBL" id="CUG91327.1"/>
    </source>
</evidence>
<dbReference type="AlphaFoldDB" id="A0A0S4JPM6"/>
<keyword evidence="1" id="KW-0479">Metal-binding</keyword>
<dbReference type="NCBIfam" id="TIGR00365">
    <property type="entry name" value="Grx4 family monothiol glutaredoxin"/>
    <property type="match status" value="1"/>
</dbReference>
<dbReference type="PANTHER" id="PTHR10293">
    <property type="entry name" value="GLUTAREDOXIN FAMILY MEMBER"/>
    <property type="match status" value="1"/>
</dbReference>
<keyword evidence="7" id="KW-1185">Reference proteome</keyword>
<dbReference type="OrthoDB" id="415696at2759"/>
<dbReference type="Proteomes" id="UP000051952">
    <property type="component" value="Unassembled WGS sequence"/>
</dbReference>
<dbReference type="InterPro" id="IPR033658">
    <property type="entry name" value="GRX_PICOT-like"/>
</dbReference>
<dbReference type="GO" id="GO:0051536">
    <property type="term" value="F:iron-sulfur cluster binding"/>
    <property type="evidence" value="ECO:0007669"/>
    <property type="project" value="UniProtKB-KW"/>
</dbReference>
<feature type="compositionally biased region" description="Basic and acidic residues" evidence="4">
    <location>
        <begin position="49"/>
        <end position="59"/>
    </location>
</feature>
<dbReference type="Pfam" id="PF00462">
    <property type="entry name" value="Glutaredoxin"/>
    <property type="match status" value="1"/>
</dbReference>
<evidence type="ECO:0000256" key="1">
    <source>
        <dbReference type="ARBA" id="ARBA00022723"/>
    </source>
</evidence>
<dbReference type="InterPro" id="IPR036249">
    <property type="entry name" value="Thioredoxin-like_sf"/>
</dbReference>
<dbReference type="GO" id="GO:0046872">
    <property type="term" value="F:metal ion binding"/>
    <property type="evidence" value="ECO:0007669"/>
    <property type="project" value="UniProtKB-KW"/>
</dbReference>
<dbReference type="InterPro" id="IPR004480">
    <property type="entry name" value="Monothiol_GRX-rel"/>
</dbReference>
<dbReference type="VEuPathDB" id="TriTrypDB:BSAL_31335"/>